<dbReference type="Proteomes" id="UP001162992">
    <property type="component" value="Chromosome 12"/>
</dbReference>
<name>A0ACC2BYE1_DIPCM</name>
<keyword evidence="2" id="KW-1185">Reference proteome</keyword>
<organism evidence="1 2">
    <name type="scientific">Diphasiastrum complanatum</name>
    <name type="common">Issler's clubmoss</name>
    <name type="synonym">Lycopodium complanatum</name>
    <dbReference type="NCBI Taxonomy" id="34168"/>
    <lineage>
        <taxon>Eukaryota</taxon>
        <taxon>Viridiplantae</taxon>
        <taxon>Streptophyta</taxon>
        <taxon>Embryophyta</taxon>
        <taxon>Tracheophyta</taxon>
        <taxon>Lycopodiopsida</taxon>
        <taxon>Lycopodiales</taxon>
        <taxon>Lycopodiaceae</taxon>
        <taxon>Lycopodioideae</taxon>
        <taxon>Diphasiastrum</taxon>
    </lineage>
</organism>
<evidence type="ECO:0000313" key="1">
    <source>
        <dbReference type="EMBL" id="KAJ7534765.1"/>
    </source>
</evidence>
<evidence type="ECO:0000313" key="2">
    <source>
        <dbReference type="Proteomes" id="UP001162992"/>
    </source>
</evidence>
<reference evidence="2" key="1">
    <citation type="journal article" date="2024" name="Proc. Natl. Acad. Sci. U.S.A.">
        <title>Extraordinary preservation of gene collinearity over three hundred million years revealed in homosporous lycophytes.</title>
        <authorList>
            <person name="Li C."/>
            <person name="Wickell D."/>
            <person name="Kuo L.Y."/>
            <person name="Chen X."/>
            <person name="Nie B."/>
            <person name="Liao X."/>
            <person name="Peng D."/>
            <person name="Ji J."/>
            <person name="Jenkins J."/>
            <person name="Williams M."/>
            <person name="Shu S."/>
            <person name="Plott C."/>
            <person name="Barry K."/>
            <person name="Rajasekar S."/>
            <person name="Grimwood J."/>
            <person name="Han X."/>
            <person name="Sun S."/>
            <person name="Hou Z."/>
            <person name="He W."/>
            <person name="Dai G."/>
            <person name="Sun C."/>
            <person name="Schmutz J."/>
            <person name="Leebens-Mack J.H."/>
            <person name="Li F.W."/>
            <person name="Wang L."/>
        </authorList>
    </citation>
    <scope>NUCLEOTIDE SEQUENCE [LARGE SCALE GENOMIC DNA]</scope>
    <source>
        <strain evidence="2">cv. PW_Plant_1</strain>
    </source>
</reference>
<sequence length="607" mass="66300">MMKPMEALVLGKALIHNRWMVVVASIFLMTAAGGLYTFGIYSQSIKLSLGYDQETINTLSLFREIGSNVGVIGGILYDLTGPPLVLASAAVINFAGYVMIWLAVTGRIERPEVWQMCLYFVIASSWTSFINSACTVTCIKNFPHRRGIVMGLLKGSLGLGGAMLTLLYSAVYGDNPQAFILLLAWFPTMICLLLMLFIRIVKAKQLESEMKNFHALLGIILSLATYLMLVVITQDISKVSKSIHGLLCGIMFAMLLLPLWVVMRNEIHDKTAGAAFVQDPQANSGPEIIQQIATIKDLEDAASNSNQFLLPTEKEENKVTNNSSKSILQRGILQNARKLSKFIIEAQKATDLTVPQALVNLNLWIIFIVSTCGIGSQRMVIDNLGQIGAALGYSSKNITTCVSLVSIWNCLGRLGSGFISESFLRSKVVPRTVFLVTVLVISCLGHLILAFNLPAALYMGSIIIGLCYGAQYTLVCTIVSEISGLRFYATISNCVQVSISLGLYVLSVRTAGVIYDQEARKQHSMLPLGHLVQGLVPPPVASTSHAATLLCHGSQCYKTTFFIVTGTSFAAAMFACVLVLRTRLLYKQLHSSLHTIHQIEPKLEPEN</sequence>
<protein>
    <submittedName>
        <fullName evidence="1">Uncharacterized protein</fullName>
    </submittedName>
</protein>
<comment type="caution">
    <text evidence="1">The sequence shown here is derived from an EMBL/GenBank/DDBJ whole genome shotgun (WGS) entry which is preliminary data.</text>
</comment>
<gene>
    <name evidence="1" type="ORF">O6H91_12G003100</name>
</gene>
<dbReference type="EMBL" id="CM055103">
    <property type="protein sequence ID" value="KAJ7534765.1"/>
    <property type="molecule type" value="Genomic_DNA"/>
</dbReference>
<accession>A0ACC2BYE1</accession>
<proteinExistence type="predicted"/>